<evidence type="ECO:0000259" key="5">
    <source>
        <dbReference type="Pfam" id="PF06803"/>
    </source>
</evidence>
<comment type="caution">
    <text evidence="6">The sequence shown here is derived from an EMBL/GenBank/DDBJ whole genome shotgun (WGS) entry which is preliminary data.</text>
</comment>
<dbReference type="RefSeq" id="WP_166099959.1">
    <property type="nucleotide sequence ID" value="NZ_JAADJT010000002.1"/>
</dbReference>
<gene>
    <name evidence="6" type="ORF">GW587_06185</name>
</gene>
<evidence type="ECO:0000256" key="4">
    <source>
        <dbReference type="ARBA" id="ARBA00023136"/>
    </source>
</evidence>
<reference evidence="7" key="1">
    <citation type="submission" date="2023-07" db="EMBL/GenBank/DDBJ databases">
        <title>Duganella aceri sp. nov., isolated from tree sap.</title>
        <authorList>
            <person name="Kim I.S."/>
        </authorList>
    </citation>
    <scope>NUCLEOTIDE SEQUENCE [LARGE SCALE GENOMIC DNA]</scope>
    <source>
        <strain evidence="7">SAP-35</strain>
    </source>
</reference>
<comment type="subcellular location">
    <subcellularLocation>
        <location evidence="1">Endomembrane system</location>
        <topology evidence="1">Multi-pass membrane protein</topology>
    </subcellularLocation>
</comment>
<organism evidence="6 7">
    <name type="scientific">Duganella aceris</name>
    <dbReference type="NCBI Taxonomy" id="2703883"/>
    <lineage>
        <taxon>Bacteria</taxon>
        <taxon>Pseudomonadati</taxon>
        <taxon>Pseudomonadota</taxon>
        <taxon>Betaproteobacteria</taxon>
        <taxon>Burkholderiales</taxon>
        <taxon>Oxalobacteraceae</taxon>
        <taxon>Telluria group</taxon>
        <taxon>Duganella</taxon>
    </lineage>
</organism>
<evidence type="ECO:0000256" key="3">
    <source>
        <dbReference type="ARBA" id="ARBA00022989"/>
    </source>
</evidence>
<keyword evidence="3" id="KW-1133">Transmembrane helix</keyword>
<proteinExistence type="predicted"/>
<keyword evidence="7" id="KW-1185">Reference proteome</keyword>
<evidence type="ECO:0000313" key="7">
    <source>
        <dbReference type="Proteomes" id="UP000666369"/>
    </source>
</evidence>
<accession>A0ABX0FH52</accession>
<evidence type="ECO:0000256" key="1">
    <source>
        <dbReference type="ARBA" id="ARBA00004127"/>
    </source>
</evidence>
<dbReference type="Proteomes" id="UP000666369">
    <property type="component" value="Unassembled WGS sequence"/>
</dbReference>
<sequence>MADTDFSAQYSDDGFWVKIKTYAKAAGRKVLEQALKMYYSATDPDTPLWAKTTIYGALGYFISPIDAIPDLLPVVGYTDDLGVLIAAAAAVTAHIKDEHVQKAKATLQQWLP</sequence>
<feature type="domain" description="DUF1232" evidence="5">
    <location>
        <begin position="50"/>
        <end position="85"/>
    </location>
</feature>
<evidence type="ECO:0000256" key="2">
    <source>
        <dbReference type="ARBA" id="ARBA00022692"/>
    </source>
</evidence>
<keyword evidence="2" id="KW-0812">Transmembrane</keyword>
<dbReference type="Pfam" id="PF06803">
    <property type="entry name" value="DUF1232"/>
    <property type="match status" value="1"/>
</dbReference>
<name>A0ABX0FH52_9BURK</name>
<dbReference type="PIRSF" id="PIRSF031804">
    <property type="entry name" value="UCP031804"/>
    <property type="match status" value="1"/>
</dbReference>
<dbReference type="InterPro" id="IPR016983">
    <property type="entry name" value="UCP031804"/>
</dbReference>
<dbReference type="InterPro" id="IPR010652">
    <property type="entry name" value="DUF1232"/>
</dbReference>
<evidence type="ECO:0000313" key="6">
    <source>
        <dbReference type="EMBL" id="NGZ83843.1"/>
    </source>
</evidence>
<protein>
    <submittedName>
        <fullName evidence="6">DUF1232 domain-containing protein</fullName>
    </submittedName>
</protein>
<keyword evidence="4" id="KW-0472">Membrane</keyword>
<dbReference type="EMBL" id="JAADJT010000002">
    <property type="protein sequence ID" value="NGZ83843.1"/>
    <property type="molecule type" value="Genomic_DNA"/>
</dbReference>